<evidence type="ECO:0000313" key="2">
    <source>
        <dbReference type="Proteomes" id="UP000316425"/>
    </source>
</evidence>
<name>A0A556P8T1_9BACI</name>
<dbReference type="Proteomes" id="UP000316425">
    <property type="component" value="Unassembled WGS sequence"/>
</dbReference>
<dbReference type="AlphaFoldDB" id="A0A556P8T1"/>
<evidence type="ECO:0000313" key="1">
    <source>
        <dbReference type="EMBL" id="TSJ60794.1"/>
    </source>
</evidence>
<protein>
    <submittedName>
        <fullName evidence="1">Uncharacterized protein</fullName>
    </submittedName>
</protein>
<organism evidence="1 2">
    <name type="scientific">Allobacillus salarius</name>
    <dbReference type="NCBI Taxonomy" id="1955272"/>
    <lineage>
        <taxon>Bacteria</taxon>
        <taxon>Bacillati</taxon>
        <taxon>Bacillota</taxon>
        <taxon>Bacilli</taxon>
        <taxon>Bacillales</taxon>
        <taxon>Bacillaceae</taxon>
        <taxon>Allobacillus</taxon>
    </lineage>
</organism>
<dbReference type="EMBL" id="VMHE01000029">
    <property type="protein sequence ID" value="TSJ60794.1"/>
    <property type="molecule type" value="Genomic_DNA"/>
</dbReference>
<comment type="caution">
    <text evidence="1">The sequence shown here is derived from an EMBL/GenBank/DDBJ whole genome shotgun (WGS) entry which is preliminary data.</text>
</comment>
<reference evidence="1 2" key="1">
    <citation type="submission" date="2019-07" db="EMBL/GenBank/DDBJ databases">
        <title>Allobacillus sp. nov. SKP isolated from shrimp paste of Euphausiacea.</title>
        <authorList>
            <person name="Kanchanasin P."/>
            <person name="Tanasupawat S."/>
            <person name="Shi W."/>
            <person name="Wu L."/>
            <person name="Ma J."/>
        </authorList>
    </citation>
    <scope>NUCLEOTIDE SEQUENCE [LARGE SCALE GENOMIC DNA]</scope>
    <source>
        <strain evidence="1 2">SKP4-8</strain>
    </source>
</reference>
<accession>A0A556P8T1</accession>
<keyword evidence="2" id="KW-1185">Reference proteome</keyword>
<gene>
    <name evidence="1" type="ORF">FPQ13_11580</name>
</gene>
<sequence length="127" mass="14032">MATKLIESTTRYYNSAEFARHVNEQQGTTYTDVGKAITGLGVSIVSLLITKNIKYSIAYGLGATSALFGLDAVADAFGRAAQTEEFDNILKQMGPNDYVMMFIDSYQWSSGSGNHYTNYQEVKYVLL</sequence>
<dbReference type="RefSeq" id="WP_144089491.1">
    <property type="nucleotide sequence ID" value="NZ_VMHE01000029.1"/>
</dbReference>
<proteinExistence type="predicted"/>